<dbReference type="InterPro" id="IPR018764">
    <property type="entry name" value="RskA_C"/>
</dbReference>
<comment type="caution">
    <text evidence="2">The sequence shown here is derived from an EMBL/GenBank/DDBJ whole genome shotgun (WGS) entry which is preliminary data.</text>
</comment>
<organism evidence="2 3">
    <name type="scientific">Ralstonia condita</name>
    <dbReference type="NCBI Taxonomy" id="3058600"/>
    <lineage>
        <taxon>Bacteria</taxon>
        <taxon>Pseudomonadati</taxon>
        <taxon>Pseudomonadota</taxon>
        <taxon>Betaproteobacteria</taxon>
        <taxon>Burkholderiales</taxon>
        <taxon>Burkholderiaceae</taxon>
        <taxon>Ralstonia</taxon>
    </lineage>
</organism>
<keyword evidence="3" id="KW-1185">Reference proteome</keyword>
<dbReference type="EMBL" id="CATYWO010000001">
    <property type="protein sequence ID" value="CAJ0775700.1"/>
    <property type="molecule type" value="Genomic_DNA"/>
</dbReference>
<dbReference type="Pfam" id="PF10099">
    <property type="entry name" value="RskA_C"/>
    <property type="match status" value="1"/>
</dbReference>
<gene>
    <name evidence="2" type="ORF">LMG7141_00399</name>
</gene>
<protein>
    <recommendedName>
        <fullName evidence="1">Anti-sigma K factor RskA C-terminal domain-containing protein</fullName>
    </recommendedName>
</protein>
<evidence type="ECO:0000313" key="3">
    <source>
        <dbReference type="Proteomes" id="UP001189616"/>
    </source>
</evidence>
<evidence type="ECO:0000313" key="2">
    <source>
        <dbReference type="EMBL" id="CAJ0775700.1"/>
    </source>
</evidence>
<name>A0ABM9IXR4_9RALS</name>
<accession>A0ABM9IXR4</accession>
<reference evidence="2 3" key="1">
    <citation type="submission" date="2023-07" db="EMBL/GenBank/DDBJ databases">
        <authorList>
            <person name="Peeters C."/>
        </authorList>
    </citation>
    <scope>NUCLEOTIDE SEQUENCE [LARGE SCALE GENOMIC DNA]</scope>
    <source>
        <strain evidence="2 3">LMG 7141</strain>
    </source>
</reference>
<dbReference type="Proteomes" id="UP001189616">
    <property type="component" value="Unassembled WGS sequence"/>
</dbReference>
<proteinExistence type="predicted"/>
<evidence type="ECO:0000259" key="1">
    <source>
        <dbReference type="Pfam" id="PF10099"/>
    </source>
</evidence>
<feature type="domain" description="Anti-sigma K factor RskA C-terminal" evidence="1">
    <location>
        <begin position="12"/>
        <end position="111"/>
    </location>
</feature>
<sequence length="123" mass="12642">MAHPLGEALRVSAVAVLQNAQARAAVLAAWDAGTRLLSLKRLDATPLTADPALQRWALPADGHPGSLAVTGRQRTVRLIVAQPLGQLQSPALAISVEPRGGSPNPEGPIGPVVLQGALIDSTL</sequence>